<evidence type="ECO:0000313" key="5">
    <source>
        <dbReference type="Proteomes" id="UP000663868"/>
    </source>
</evidence>
<evidence type="ECO:0000313" key="4">
    <source>
        <dbReference type="EMBL" id="CAF4102442.1"/>
    </source>
</evidence>
<dbReference type="InterPro" id="IPR004859">
    <property type="entry name" value="Xrn1_N"/>
</dbReference>
<dbReference type="Proteomes" id="UP000663868">
    <property type="component" value="Unassembled WGS sequence"/>
</dbReference>
<feature type="region of interest" description="Disordered" evidence="1">
    <location>
        <begin position="100"/>
        <end position="123"/>
    </location>
</feature>
<dbReference type="Pfam" id="PF03159">
    <property type="entry name" value="XRN_N"/>
    <property type="match status" value="1"/>
</dbReference>
<dbReference type="EMBL" id="CAJNOE010000502">
    <property type="protein sequence ID" value="CAF1247259.1"/>
    <property type="molecule type" value="Genomic_DNA"/>
</dbReference>
<evidence type="ECO:0000313" key="3">
    <source>
        <dbReference type="EMBL" id="CAF1247259.1"/>
    </source>
</evidence>
<dbReference type="Proteomes" id="UP000663860">
    <property type="component" value="Unassembled WGS sequence"/>
</dbReference>
<protein>
    <recommendedName>
        <fullName evidence="2">Xrn1 N-terminal domain-containing protein</fullName>
    </recommendedName>
</protein>
<dbReference type="PANTHER" id="PTHR12341">
    <property type="entry name" value="5'-&gt;3' EXORIBONUCLEASE"/>
    <property type="match status" value="1"/>
</dbReference>
<comment type="caution">
    <text evidence="4">The sequence shown here is derived from an EMBL/GenBank/DDBJ whole genome shotgun (WGS) entry which is preliminary data.</text>
</comment>
<proteinExistence type="predicted"/>
<feature type="domain" description="Xrn1 N-terminal" evidence="2">
    <location>
        <begin position="1"/>
        <end position="112"/>
    </location>
</feature>
<dbReference type="InterPro" id="IPR027073">
    <property type="entry name" value="5_3_exoribonuclease"/>
</dbReference>
<sequence length="123" mass="14359">MGVPGFYSYLFKKYPDIKSVCTEMNLSHETKCHNLYLDLNNIIHKYAESNDKNEIIKDVIEHIDRIFRSILPSQLLYIAMDGVAPRARMPHQRTKRFLKSKQIDGITTDEQNDSKKKLSMNVI</sequence>
<dbReference type="GO" id="GO:0000956">
    <property type="term" value="P:nuclear-transcribed mRNA catabolic process"/>
    <property type="evidence" value="ECO:0007669"/>
    <property type="project" value="TreeGrafter"/>
</dbReference>
<dbReference type="AlphaFoldDB" id="A0A819UFR5"/>
<dbReference type="GO" id="GO:0003723">
    <property type="term" value="F:RNA binding"/>
    <property type="evidence" value="ECO:0007669"/>
    <property type="project" value="TreeGrafter"/>
</dbReference>
<dbReference type="PANTHER" id="PTHR12341:SF62">
    <property type="entry name" value="5'-3' EXORIBONUCLEASE 3-LIKE"/>
    <property type="match status" value="1"/>
</dbReference>
<dbReference type="GO" id="GO:0005634">
    <property type="term" value="C:nucleus"/>
    <property type="evidence" value="ECO:0007669"/>
    <property type="project" value="TreeGrafter"/>
</dbReference>
<evidence type="ECO:0000256" key="1">
    <source>
        <dbReference type="SAM" id="MobiDB-lite"/>
    </source>
</evidence>
<dbReference type="EMBL" id="CAJOBB010004766">
    <property type="protein sequence ID" value="CAF4102442.1"/>
    <property type="molecule type" value="Genomic_DNA"/>
</dbReference>
<reference evidence="4" key="1">
    <citation type="submission" date="2021-02" db="EMBL/GenBank/DDBJ databases">
        <authorList>
            <person name="Nowell W R."/>
        </authorList>
    </citation>
    <scope>NUCLEOTIDE SEQUENCE</scope>
</reference>
<gene>
    <name evidence="3" type="ORF">IZO911_LOCUS31142</name>
    <name evidence="4" type="ORF">KXQ929_LOCUS34609</name>
</gene>
<dbReference type="GO" id="GO:0004534">
    <property type="term" value="F:5'-3' RNA exonuclease activity"/>
    <property type="evidence" value="ECO:0007669"/>
    <property type="project" value="TreeGrafter"/>
</dbReference>
<dbReference type="Gene3D" id="3.40.50.12390">
    <property type="match status" value="1"/>
</dbReference>
<evidence type="ECO:0000259" key="2">
    <source>
        <dbReference type="Pfam" id="PF03159"/>
    </source>
</evidence>
<organism evidence="4 5">
    <name type="scientific">Adineta steineri</name>
    <dbReference type="NCBI Taxonomy" id="433720"/>
    <lineage>
        <taxon>Eukaryota</taxon>
        <taxon>Metazoa</taxon>
        <taxon>Spiralia</taxon>
        <taxon>Gnathifera</taxon>
        <taxon>Rotifera</taxon>
        <taxon>Eurotatoria</taxon>
        <taxon>Bdelloidea</taxon>
        <taxon>Adinetida</taxon>
        <taxon>Adinetidae</taxon>
        <taxon>Adineta</taxon>
    </lineage>
</organism>
<name>A0A819UFR5_9BILA</name>
<accession>A0A819UFR5</accession>